<keyword evidence="4" id="KW-0158">Chromosome</keyword>
<dbReference type="EMBL" id="JAFNEN010000286">
    <property type="protein sequence ID" value="KAG8186902.1"/>
    <property type="molecule type" value="Genomic_DNA"/>
</dbReference>
<name>A0AAV6USX3_9ARAC</name>
<gene>
    <name evidence="9" type="ORF">JTE90_023788</name>
</gene>
<dbReference type="Proteomes" id="UP000827092">
    <property type="component" value="Unassembled WGS sequence"/>
</dbReference>
<organism evidence="9 10">
    <name type="scientific">Oedothorax gibbosus</name>
    <dbReference type="NCBI Taxonomy" id="931172"/>
    <lineage>
        <taxon>Eukaryota</taxon>
        <taxon>Metazoa</taxon>
        <taxon>Ecdysozoa</taxon>
        <taxon>Arthropoda</taxon>
        <taxon>Chelicerata</taxon>
        <taxon>Arachnida</taxon>
        <taxon>Araneae</taxon>
        <taxon>Araneomorphae</taxon>
        <taxon>Entelegynae</taxon>
        <taxon>Araneoidea</taxon>
        <taxon>Linyphiidae</taxon>
        <taxon>Erigoninae</taxon>
        <taxon>Oedothorax</taxon>
    </lineage>
</organism>
<comment type="caution">
    <text evidence="9">The sequence shown here is derived from an EMBL/GenBank/DDBJ whole genome shotgun (WGS) entry which is preliminary data.</text>
</comment>
<keyword evidence="10" id="KW-1185">Reference proteome</keyword>
<evidence type="ECO:0000259" key="8">
    <source>
        <dbReference type="Pfam" id="PF10283"/>
    </source>
</evidence>
<evidence type="ECO:0000256" key="3">
    <source>
        <dbReference type="ARBA" id="ARBA00010803"/>
    </source>
</evidence>
<dbReference type="PANTHER" id="PTHR13386:SF1">
    <property type="entry name" value="HISTONE PARYLATION FACTOR 1"/>
    <property type="match status" value="1"/>
</dbReference>
<keyword evidence="5" id="KW-0539">Nucleus</keyword>
<keyword evidence="6" id="KW-0175">Coiled coil</keyword>
<accession>A0AAV6USX3</accession>
<dbReference type="Pfam" id="PF10228">
    <property type="entry name" value="HPF1"/>
    <property type="match status" value="1"/>
</dbReference>
<feature type="compositionally biased region" description="Basic residues" evidence="7">
    <location>
        <begin position="67"/>
        <end position="78"/>
    </location>
</feature>
<dbReference type="GO" id="GO:0005634">
    <property type="term" value="C:nucleus"/>
    <property type="evidence" value="ECO:0007669"/>
    <property type="project" value="UniProtKB-SubCell"/>
</dbReference>
<dbReference type="InterPro" id="IPR019406">
    <property type="entry name" value="APLF_PBZ"/>
</dbReference>
<dbReference type="AlphaFoldDB" id="A0AAV6USX3"/>
<evidence type="ECO:0000256" key="2">
    <source>
        <dbReference type="ARBA" id="ARBA00004286"/>
    </source>
</evidence>
<feature type="coiled-coil region" evidence="6">
    <location>
        <begin position="332"/>
        <end position="368"/>
    </location>
</feature>
<evidence type="ECO:0000256" key="1">
    <source>
        <dbReference type="ARBA" id="ARBA00004123"/>
    </source>
</evidence>
<evidence type="ECO:0000256" key="5">
    <source>
        <dbReference type="ARBA" id="ARBA00023242"/>
    </source>
</evidence>
<sequence>METRRVNTRKRKLPDLPLCKYGSSCYQKSAEHLKNYRHPEKPLVETQNKMSKYLTVPVVPDQPSKKSCVHSPRKRRSPSPRNNRTATPRKSPLSSPRKSPAASPEKKSSVKAEVKEKVVKTIMETKLKESVKDVLDSMPQDFFDFWDFCCTINKSKPQDAFSELGLHLVGIYDLLSNKLPKKQEILLHCHWRYFYDPPEFQTVVKLDGKDLYHIGYFRDDPSEKPSILASNSVALGSKLTLKGDNIFAAMYLDLTDIIKKLKAKEKKSKFSKILEDLKEFAKNKKYSLEIQSTKVKARSKKVVAKTFNGLGIVVPVKNNVGYRPLPDSDATIKSLLKRIISVEDLNKRLEVEEDLDELVTNIQFANDECDYGMGLELGIDLFSFGDPYFHPIILHLLPLAYDLLKRPKYGEIIRCHLANRKKHDKLDDLIKAN</sequence>
<protein>
    <recommendedName>
        <fullName evidence="8">PBZ-type domain-containing protein</fullName>
    </recommendedName>
</protein>
<comment type="similarity">
    <text evidence="3">Belongs to the HPF1 family.</text>
</comment>
<dbReference type="GO" id="GO:0006974">
    <property type="term" value="P:DNA damage response"/>
    <property type="evidence" value="ECO:0007669"/>
    <property type="project" value="InterPro"/>
</dbReference>
<evidence type="ECO:0000313" key="9">
    <source>
        <dbReference type="EMBL" id="KAG8186902.1"/>
    </source>
</evidence>
<evidence type="ECO:0000256" key="7">
    <source>
        <dbReference type="SAM" id="MobiDB-lite"/>
    </source>
</evidence>
<dbReference type="GO" id="GO:0042393">
    <property type="term" value="F:histone binding"/>
    <property type="evidence" value="ECO:0007669"/>
    <property type="project" value="InterPro"/>
</dbReference>
<feature type="compositionally biased region" description="Low complexity" evidence="7">
    <location>
        <begin position="79"/>
        <end position="103"/>
    </location>
</feature>
<evidence type="ECO:0000256" key="6">
    <source>
        <dbReference type="SAM" id="Coils"/>
    </source>
</evidence>
<feature type="region of interest" description="Disordered" evidence="7">
    <location>
        <begin position="54"/>
        <end position="110"/>
    </location>
</feature>
<comment type="subcellular location">
    <subcellularLocation>
        <location evidence="2">Chromosome</location>
    </subcellularLocation>
    <subcellularLocation>
        <location evidence="1">Nucleus</location>
    </subcellularLocation>
</comment>
<dbReference type="Pfam" id="PF10283">
    <property type="entry name" value="zf-CCHH"/>
    <property type="match status" value="1"/>
</dbReference>
<evidence type="ECO:0000313" key="10">
    <source>
        <dbReference type="Proteomes" id="UP000827092"/>
    </source>
</evidence>
<reference evidence="9 10" key="1">
    <citation type="journal article" date="2022" name="Nat. Ecol. Evol.">
        <title>A masculinizing supergene underlies an exaggerated male reproductive morph in a spider.</title>
        <authorList>
            <person name="Hendrickx F."/>
            <person name="De Corte Z."/>
            <person name="Sonet G."/>
            <person name="Van Belleghem S.M."/>
            <person name="Kostlbacher S."/>
            <person name="Vangestel C."/>
        </authorList>
    </citation>
    <scope>NUCLEOTIDE SEQUENCE [LARGE SCALE GENOMIC DNA]</scope>
    <source>
        <strain evidence="9">W744_W776</strain>
    </source>
</reference>
<dbReference type="GO" id="GO:0072572">
    <property type="term" value="F:poly-ADP-D-ribose binding"/>
    <property type="evidence" value="ECO:0007669"/>
    <property type="project" value="TreeGrafter"/>
</dbReference>
<proteinExistence type="inferred from homology"/>
<dbReference type="GO" id="GO:0005694">
    <property type="term" value="C:chromosome"/>
    <property type="evidence" value="ECO:0007669"/>
    <property type="project" value="UniProtKB-SubCell"/>
</dbReference>
<dbReference type="PANTHER" id="PTHR13386">
    <property type="entry name" value="HISTONE PARYLATION FACTOR 1"/>
    <property type="match status" value="1"/>
</dbReference>
<evidence type="ECO:0000256" key="4">
    <source>
        <dbReference type="ARBA" id="ARBA00022454"/>
    </source>
</evidence>
<dbReference type="InterPro" id="IPR019361">
    <property type="entry name" value="HPF1"/>
</dbReference>
<feature type="domain" description="PBZ-type" evidence="8">
    <location>
        <begin position="17"/>
        <end position="41"/>
    </location>
</feature>